<comment type="caution">
    <text evidence="4">The sequence shown here is derived from an EMBL/GenBank/DDBJ whole genome shotgun (WGS) entry which is preliminary data.</text>
</comment>
<feature type="region of interest" description="Disordered" evidence="2">
    <location>
        <begin position="507"/>
        <end position="573"/>
    </location>
</feature>
<protein>
    <recommendedName>
        <fullName evidence="3">Helicase C-terminal domain-containing protein</fullName>
    </recommendedName>
</protein>
<evidence type="ECO:0000256" key="2">
    <source>
        <dbReference type="SAM" id="MobiDB-lite"/>
    </source>
</evidence>
<dbReference type="GO" id="GO:0003723">
    <property type="term" value="F:RNA binding"/>
    <property type="evidence" value="ECO:0007669"/>
    <property type="project" value="TreeGrafter"/>
</dbReference>
<keyword evidence="5" id="KW-1185">Reference proteome</keyword>
<dbReference type="InterPro" id="IPR027417">
    <property type="entry name" value="P-loop_NTPase"/>
</dbReference>
<evidence type="ECO:0000313" key="4">
    <source>
        <dbReference type="EMBL" id="TNV71351.1"/>
    </source>
</evidence>
<dbReference type="Gene3D" id="3.40.50.300">
    <property type="entry name" value="P-loop containing nucleotide triphosphate hydrolases"/>
    <property type="match status" value="1"/>
</dbReference>
<organism evidence="4 5">
    <name type="scientific">Halteria grandinella</name>
    <dbReference type="NCBI Taxonomy" id="5974"/>
    <lineage>
        <taxon>Eukaryota</taxon>
        <taxon>Sar</taxon>
        <taxon>Alveolata</taxon>
        <taxon>Ciliophora</taxon>
        <taxon>Intramacronucleata</taxon>
        <taxon>Spirotrichea</taxon>
        <taxon>Stichotrichia</taxon>
        <taxon>Sporadotrichida</taxon>
        <taxon>Halteriidae</taxon>
        <taxon>Halteria</taxon>
    </lineage>
</organism>
<proteinExistence type="predicted"/>
<evidence type="ECO:0000313" key="5">
    <source>
        <dbReference type="Proteomes" id="UP000785679"/>
    </source>
</evidence>
<name>A0A8J8NAW0_HALGN</name>
<dbReference type="Pfam" id="PF00271">
    <property type="entry name" value="Helicase_C"/>
    <property type="match status" value="1"/>
</dbReference>
<dbReference type="EMBL" id="RRYP01029931">
    <property type="protein sequence ID" value="TNV71351.1"/>
    <property type="molecule type" value="Genomic_DNA"/>
</dbReference>
<dbReference type="InterPro" id="IPR007502">
    <property type="entry name" value="Helicase-assoc_dom"/>
</dbReference>
<dbReference type="PROSITE" id="PS51194">
    <property type="entry name" value="HELICASE_CTER"/>
    <property type="match status" value="1"/>
</dbReference>
<dbReference type="OrthoDB" id="66977at2759"/>
<gene>
    <name evidence="4" type="ORF">FGO68_gene11326</name>
</gene>
<feature type="compositionally biased region" description="Gly residues" evidence="2">
    <location>
        <begin position="507"/>
        <end position="535"/>
    </location>
</feature>
<accession>A0A8J8NAW0</accession>
<dbReference type="Proteomes" id="UP000785679">
    <property type="component" value="Unassembled WGS sequence"/>
</dbReference>
<dbReference type="GO" id="GO:0004386">
    <property type="term" value="F:helicase activity"/>
    <property type="evidence" value="ECO:0007669"/>
    <property type="project" value="TreeGrafter"/>
</dbReference>
<keyword evidence="1" id="KW-0963">Cytoplasm</keyword>
<evidence type="ECO:0000259" key="3">
    <source>
        <dbReference type="PROSITE" id="PS51194"/>
    </source>
</evidence>
<evidence type="ECO:0000256" key="1">
    <source>
        <dbReference type="ARBA" id="ARBA00022490"/>
    </source>
</evidence>
<reference evidence="4" key="1">
    <citation type="submission" date="2019-06" db="EMBL/GenBank/DDBJ databases">
        <authorList>
            <person name="Zheng W."/>
        </authorList>
    </citation>
    <scope>NUCLEOTIDE SEQUENCE</scope>
    <source>
        <strain evidence="4">QDHG01</strain>
    </source>
</reference>
<dbReference type="PANTHER" id="PTHR18934:SF113">
    <property type="entry name" value="ATP-DEPENDENT RNA HELICASE TDRD9"/>
    <property type="match status" value="1"/>
</dbReference>
<dbReference type="SMART" id="SM00847">
    <property type="entry name" value="HA2"/>
    <property type="match status" value="1"/>
</dbReference>
<dbReference type="CDD" id="cd18791">
    <property type="entry name" value="SF2_C_RHA"/>
    <property type="match status" value="1"/>
</dbReference>
<dbReference type="PANTHER" id="PTHR18934">
    <property type="entry name" value="ATP-DEPENDENT RNA HELICASE"/>
    <property type="match status" value="1"/>
</dbReference>
<feature type="domain" description="Helicase C-terminal" evidence="3">
    <location>
        <begin position="171"/>
        <end position="348"/>
    </location>
</feature>
<dbReference type="InterPro" id="IPR001650">
    <property type="entry name" value="Helicase_C-like"/>
</dbReference>
<dbReference type="Gene3D" id="1.20.120.1080">
    <property type="match status" value="1"/>
</dbReference>
<sequence>MSATFNIELFSNYFSKSSIKEIEQFMVYVGAEEKIRLEKEERERKLAQVWGPCKSDKDWGKDNTADQSMKEVYGEEEWVENTALALKNQLPVERRDDPASVVEINARMFPVEELYIDMLVENLLKESEITKTQQDKDLLYESRQIQEGNKPQVKEATMRVASMIICDVITRLNRFDEKLDDDKNSVLVFLPGLHEIFEFIEFIKETYDDKWVRETFDLIPLHSSLCEDEQERAFRSNNRAEGGRRKIIVATNIAESSITIPDVKYVIDFMLTKELNYDPTTKSESLILSWVSKASAKQRAGRAGRVSNGFVFRLCPKRFYENSIVEYPKPEMQRCPLEKLILQVKLWNKYEPEEILGRAIQPPDYRDIWNAIKNLQQTGALTMPPHHATEEEKKKSKITALGKIFVNLPCDLKITRLFLFGMALKCMQQAIIIGCIHQQSRSIFRTVRGGLIDQVNLTKLQCNYDNNRDSDSIMLLRIFQEWIHKFHPHLKHKAPTDEMNNARPQGGFQGGPGMMGGGNSMGGFGGQGGYQGGGMQPARDGGQNYGSYKPQFNSGRAEIQQRRVRFSRPSFGK</sequence>
<dbReference type="SMART" id="SM00490">
    <property type="entry name" value="HELICc"/>
    <property type="match status" value="1"/>
</dbReference>
<dbReference type="SUPFAM" id="SSF52540">
    <property type="entry name" value="P-loop containing nucleoside triphosphate hydrolases"/>
    <property type="match status" value="1"/>
</dbReference>
<dbReference type="AlphaFoldDB" id="A0A8J8NAW0"/>